<sequence>MDDEDIVKIIKAQRIRRILQTYNRHSDLCQQMNILMTQENNFKGYVHIQLNVGTSELHRSSTKMGKGTGKKEGISRPKTLESFGHLNNGSINGIELFITRTDIAKVGPSTRKNELWESLMMNFKTFFFPDGSLITFFPVGLRREDVDLLVLLTALASAESSIYFRKPGRAKTAERIYSASSFKYEEATKHILFLHAFSGCDNTSFLFNQGKTKLCTLIEKNRAVHEIIEIFNKQDATPEEIAETGVRCLVALYGGNMDKESLKKIRFQRFAKSTLKTKYAAKFHAFRTYHQVQKWRGIEKNPENWGWKHGAYGLTPITMAKKTDPDLLLKSVSCNCKKGCGGACSCRKAGLKCLVVCGFCNGESCGNMPEIRIESEDEDDDIFQATNQNYDQDTDNYDQDTDYYDQDTDNNQPGPSKRTKCSKN</sequence>
<reference evidence="2" key="1">
    <citation type="submission" date="2022-01" db="EMBL/GenBank/DDBJ databases">
        <authorList>
            <person name="King R."/>
        </authorList>
    </citation>
    <scope>NUCLEOTIDE SEQUENCE</scope>
</reference>
<proteinExistence type="predicted"/>
<evidence type="ECO:0000313" key="2">
    <source>
        <dbReference type="EMBL" id="CAG9818944.1"/>
    </source>
</evidence>
<reference evidence="2" key="2">
    <citation type="submission" date="2022-10" db="EMBL/GenBank/DDBJ databases">
        <authorList>
            <consortium name="ENA_rothamsted_submissions"/>
            <consortium name="culmorum"/>
            <person name="King R."/>
        </authorList>
    </citation>
    <scope>NUCLEOTIDE SEQUENCE</scope>
</reference>
<protein>
    <recommendedName>
        <fullName evidence="4">Tesmin/TSO1-like CXC domain-containing protein</fullName>
    </recommendedName>
</protein>
<name>A0A9N9SI06_PHACE</name>
<evidence type="ECO:0008006" key="4">
    <source>
        <dbReference type="Google" id="ProtNLM"/>
    </source>
</evidence>
<accession>A0A9N9SI06</accession>
<dbReference type="AlphaFoldDB" id="A0A9N9SI06"/>
<keyword evidence="3" id="KW-1185">Reference proteome</keyword>
<feature type="region of interest" description="Disordered" evidence="1">
    <location>
        <begin position="379"/>
        <end position="424"/>
    </location>
</feature>
<feature type="compositionally biased region" description="Acidic residues" evidence="1">
    <location>
        <begin position="392"/>
        <end position="408"/>
    </location>
</feature>
<dbReference type="Proteomes" id="UP001153737">
    <property type="component" value="Chromosome 2"/>
</dbReference>
<dbReference type="EMBL" id="OU896708">
    <property type="protein sequence ID" value="CAG9818944.1"/>
    <property type="molecule type" value="Genomic_DNA"/>
</dbReference>
<evidence type="ECO:0000256" key="1">
    <source>
        <dbReference type="SAM" id="MobiDB-lite"/>
    </source>
</evidence>
<dbReference type="OrthoDB" id="6781249at2759"/>
<organism evidence="2 3">
    <name type="scientific">Phaedon cochleariae</name>
    <name type="common">Mustard beetle</name>
    <dbReference type="NCBI Taxonomy" id="80249"/>
    <lineage>
        <taxon>Eukaryota</taxon>
        <taxon>Metazoa</taxon>
        <taxon>Ecdysozoa</taxon>
        <taxon>Arthropoda</taxon>
        <taxon>Hexapoda</taxon>
        <taxon>Insecta</taxon>
        <taxon>Pterygota</taxon>
        <taxon>Neoptera</taxon>
        <taxon>Endopterygota</taxon>
        <taxon>Coleoptera</taxon>
        <taxon>Polyphaga</taxon>
        <taxon>Cucujiformia</taxon>
        <taxon>Chrysomeloidea</taxon>
        <taxon>Chrysomelidae</taxon>
        <taxon>Chrysomelinae</taxon>
        <taxon>Chrysomelini</taxon>
        <taxon>Phaedon</taxon>
    </lineage>
</organism>
<gene>
    <name evidence="2" type="ORF">PHAECO_LOCUS6310</name>
</gene>
<evidence type="ECO:0000313" key="3">
    <source>
        <dbReference type="Proteomes" id="UP001153737"/>
    </source>
</evidence>